<name>A0AAW3FDN2_9BACT</name>
<sequence length="135" mass="15080">MVSLKTLYYGIAKAVSGICDKGYYQDRPASVTDRPDSYIVVSLPSAVYNNELGERGEYNDFSTTVVLEVYVRDLVSASNPNGMDIKKMDEKVDAVLKLFPINTKDFKINKPQITLQTSDKSGFHVTFIQAQLTTK</sequence>
<dbReference type="Proteomes" id="UP000029533">
    <property type="component" value="Unassembled WGS sequence"/>
</dbReference>
<proteinExistence type="predicted"/>
<protein>
    <recommendedName>
        <fullName evidence="3">DUF3168 domain-containing protein</fullName>
    </recommendedName>
</protein>
<evidence type="ECO:0008006" key="3">
    <source>
        <dbReference type="Google" id="ProtNLM"/>
    </source>
</evidence>
<evidence type="ECO:0000313" key="1">
    <source>
        <dbReference type="EMBL" id="KGF24858.1"/>
    </source>
</evidence>
<accession>A0AAW3FDN2</accession>
<dbReference type="RefSeq" id="WP_036871033.1">
    <property type="nucleotide sequence ID" value="NZ_JRNJ01000104.1"/>
</dbReference>
<dbReference type="AlphaFoldDB" id="A0AAW3FDN2"/>
<organism evidence="1 2">
    <name type="scientific">Prevotella histicola JCM 15637 = DNF00424</name>
    <dbReference type="NCBI Taxonomy" id="1236504"/>
    <lineage>
        <taxon>Bacteria</taxon>
        <taxon>Pseudomonadati</taxon>
        <taxon>Bacteroidota</taxon>
        <taxon>Bacteroidia</taxon>
        <taxon>Bacteroidales</taxon>
        <taxon>Prevotellaceae</taxon>
        <taxon>Prevotella</taxon>
    </lineage>
</organism>
<gene>
    <name evidence="1" type="ORF">HMPREF2132_11215</name>
</gene>
<evidence type="ECO:0000313" key="2">
    <source>
        <dbReference type="Proteomes" id="UP000029533"/>
    </source>
</evidence>
<dbReference type="EMBL" id="JRNJ01000104">
    <property type="protein sequence ID" value="KGF24858.1"/>
    <property type="molecule type" value="Genomic_DNA"/>
</dbReference>
<reference evidence="1 2" key="1">
    <citation type="submission" date="2014-07" db="EMBL/GenBank/DDBJ databases">
        <authorList>
            <person name="McCorrison J."/>
            <person name="Sanka R."/>
            <person name="Torralba M."/>
            <person name="Gillis M."/>
            <person name="Haft D.H."/>
            <person name="Methe B."/>
            <person name="Sutton G."/>
            <person name="Nelson K.E."/>
        </authorList>
    </citation>
    <scope>NUCLEOTIDE SEQUENCE [LARGE SCALE GENOMIC DNA]</scope>
    <source>
        <strain evidence="1 2">DNF00424</strain>
    </source>
</reference>
<comment type="caution">
    <text evidence="1">The sequence shown here is derived from an EMBL/GenBank/DDBJ whole genome shotgun (WGS) entry which is preliminary data.</text>
</comment>